<keyword evidence="5 8" id="KW-0645">Protease</keyword>
<dbReference type="GO" id="GO:0005737">
    <property type="term" value="C:cytoplasm"/>
    <property type="evidence" value="ECO:0007669"/>
    <property type="project" value="TreeGrafter"/>
</dbReference>
<feature type="domain" description="Peptidase M24" evidence="10">
    <location>
        <begin position="9"/>
        <end position="197"/>
    </location>
</feature>
<feature type="binding site" evidence="8">
    <location>
        <position position="191"/>
    </location>
    <ligand>
        <name>a divalent metal cation</name>
        <dbReference type="ChEBI" id="CHEBI:60240"/>
        <label>2</label>
        <note>catalytic</note>
    </ligand>
</feature>
<dbReference type="GO" id="GO:0070006">
    <property type="term" value="F:metalloaminopeptidase activity"/>
    <property type="evidence" value="ECO:0007669"/>
    <property type="project" value="UniProtKB-UniRule"/>
</dbReference>
<dbReference type="PROSITE" id="PS01202">
    <property type="entry name" value="MAP_2"/>
    <property type="match status" value="1"/>
</dbReference>
<evidence type="ECO:0000313" key="12">
    <source>
        <dbReference type="Proteomes" id="UP000290527"/>
    </source>
</evidence>
<dbReference type="AlphaFoldDB" id="A0A401HQC1"/>
<keyword evidence="12" id="KW-1185">Reference proteome</keyword>
<evidence type="ECO:0000256" key="6">
    <source>
        <dbReference type="ARBA" id="ARBA00022723"/>
    </source>
</evidence>
<dbReference type="InterPro" id="IPR018349">
    <property type="entry name" value="Pept_M24A_MAP2_BS"/>
</dbReference>
<evidence type="ECO:0000313" key="11">
    <source>
        <dbReference type="EMBL" id="GBF36474.1"/>
    </source>
</evidence>
<comment type="caution">
    <text evidence="11">The sequence shown here is derived from an EMBL/GenBank/DDBJ whole genome shotgun (WGS) entry which is preliminary data.</text>
</comment>
<evidence type="ECO:0000256" key="3">
    <source>
        <dbReference type="ARBA" id="ARBA00001954"/>
    </source>
</evidence>
<comment type="catalytic activity">
    <reaction evidence="1 8 9">
        <text>Release of N-terminal amino acids, preferentially methionine, from peptides and arylamides.</text>
        <dbReference type="EC" id="3.4.11.18"/>
    </reaction>
</comment>
<dbReference type="PANTHER" id="PTHR45777:SF2">
    <property type="entry name" value="METHIONINE AMINOPEPTIDASE 2"/>
    <property type="match status" value="1"/>
</dbReference>
<evidence type="ECO:0000259" key="10">
    <source>
        <dbReference type="Pfam" id="PF00557"/>
    </source>
</evidence>
<comment type="function">
    <text evidence="8 9">Removes the N-terminal methionine from nascent proteins. The N-terminal methionine is often cleaved when the second residue in the primary sequence is small and uncharged (Met-Ala-, Cys, Gly, Pro, Ser, Thr, or Val).</text>
</comment>
<feature type="binding site" evidence="8">
    <location>
        <position position="158"/>
    </location>
    <ligand>
        <name>a divalent metal cation</name>
        <dbReference type="ChEBI" id="CHEBI:60240"/>
        <label>2</label>
        <note>catalytic</note>
    </ligand>
</feature>
<dbReference type="NCBIfam" id="TIGR00501">
    <property type="entry name" value="met_pdase_II"/>
    <property type="match status" value="1"/>
</dbReference>
<dbReference type="InterPro" id="IPR001714">
    <property type="entry name" value="Pept_M24_MAP"/>
</dbReference>
<dbReference type="GO" id="GO:0006508">
    <property type="term" value="P:proteolysis"/>
    <property type="evidence" value="ECO:0007669"/>
    <property type="project" value="UniProtKB-KW"/>
</dbReference>
<dbReference type="RefSeq" id="WP_131007246.1">
    <property type="nucleotide sequence ID" value="NZ_BFAX01000003.1"/>
</dbReference>
<evidence type="ECO:0000256" key="5">
    <source>
        <dbReference type="ARBA" id="ARBA00022670"/>
    </source>
</evidence>
<feature type="binding site" evidence="8">
    <location>
        <position position="98"/>
    </location>
    <ligand>
        <name>a divalent metal cation</name>
        <dbReference type="ChEBI" id="CHEBI:60240"/>
        <label>2</label>
        <note>catalytic</note>
    </ligand>
</feature>
<dbReference type="SUPFAM" id="SSF46785">
    <property type="entry name" value="Winged helix' DNA-binding domain"/>
    <property type="match status" value="1"/>
</dbReference>
<dbReference type="PANTHER" id="PTHR45777">
    <property type="entry name" value="METHIONINE AMINOPEPTIDASE 2"/>
    <property type="match status" value="1"/>
</dbReference>
<dbReference type="Proteomes" id="UP000290527">
    <property type="component" value="Unassembled WGS sequence"/>
</dbReference>
<dbReference type="InterPro" id="IPR002468">
    <property type="entry name" value="Pept_M24A_MAP2"/>
</dbReference>
<dbReference type="InterPro" id="IPR036388">
    <property type="entry name" value="WH-like_DNA-bd_sf"/>
</dbReference>
<comment type="subunit">
    <text evidence="8">Monomer.</text>
</comment>
<dbReference type="InterPro" id="IPR000994">
    <property type="entry name" value="Pept_M24"/>
</dbReference>
<dbReference type="Pfam" id="PF00557">
    <property type="entry name" value="Peptidase_M24"/>
    <property type="match status" value="1"/>
</dbReference>
<name>A0A401HQC1_9EURY</name>
<evidence type="ECO:0000256" key="9">
    <source>
        <dbReference type="RuleBase" id="RU003653"/>
    </source>
</evidence>
<dbReference type="HAMAP" id="MF_01975">
    <property type="entry name" value="MetAP_2_arc"/>
    <property type="match status" value="1"/>
</dbReference>
<dbReference type="EC" id="3.4.11.18" evidence="8 9"/>
<evidence type="ECO:0000256" key="4">
    <source>
        <dbReference type="ARBA" id="ARBA00022438"/>
    </source>
</evidence>
<feature type="binding site" evidence="8">
    <location>
        <position position="98"/>
    </location>
    <ligand>
        <name>a divalent metal cation</name>
        <dbReference type="ChEBI" id="CHEBI:60240"/>
        <label>1</label>
    </ligand>
</feature>
<dbReference type="OrthoDB" id="372008at2157"/>
<dbReference type="CDD" id="cd01088">
    <property type="entry name" value="MetAP2"/>
    <property type="match status" value="1"/>
</dbReference>
<gene>
    <name evidence="8" type="primary">map</name>
    <name evidence="11" type="ORF">MHHB_P0704</name>
</gene>
<reference evidence="11 12" key="1">
    <citation type="journal article" date="2019" name="Int. J. Syst. Evol. Microbiol.">
        <title>Methanofervidicoccus abyssi gen. nov., sp. nov., a hydrogenotrophic methanogen, isolated from a hydrothermal vent chimney in the Mid-Cayman Spreading Center, the Caribbean Sea.</title>
        <authorList>
            <person name="Sakai S."/>
            <person name="Takaki Y."/>
            <person name="Miyazaki M."/>
            <person name="Ogawara M."/>
            <person name="Yanagawa K."/>
            <person name="Miyazaki J."/>
            <person name="Takai K."/>
        </authorList>
    </citation>
    <scope>NUCLEOTIDE SEQUENCE [LARGE SCALE GENOMIC DNA]</scope>
    <source>
        <strain evidence="11 12">HHB</strain>
    </source>
</reference>
<evidence type="ECO:0000256" key="1">
    <source>
        <dbReference type="ARBA" id="ARBA00000294"/>
    </source>
</evidence>
<evidence type="ECO:0000256" key="7">
    <source>
        <dbReference type="ARBA" id="ARBA00022801"/>
    </source>
</evidence>
<accession>A0A401HQC1</accession>
<sequence>MDNLEEKMEKLKRAGEIHVKVMEEAVKLVKPGVKLLDVAEYVESRIVELGGGAAFPCNISINEVAAHYSPCYMDEKEFSEGDVVKLDIGVHVDGYIADGAITVDLSGSYSDLKKASEDALRSAIKEIVPPMKVGEIGAIIQEVIESYGYKPISNLSGHVMERYLLHSGINIPNVRETSNECIDVGDIVAIEPFATEGFGQVVDGSERYIFKFLRVRPLRLPIARKLLKLIEDKYPYLPFSERWILKENVRYRSALRNLVSSGCIYAYPVLIEKKRGIVSQAEHTVLLTENGVEIITKGLL</sequence>
<comment type="similarity">
    <text evidence="8">Belongs to the peptidase M24A family. Methionine aminopeptidase archaeal type 2 subfamily.</text>
</comment>
<dbReference type="Gene3D" id="3.90.230.10">
    <property type="entry name" value="Creatinase/methionine aminopeptidase superfamily"/>
    <property type="match status" value="1"/>
</dbReference>
<proteinExistence type="inferred from homology"/>
<feature type="binding site" evidence="8">
    <location>
        <position position="282"/>
    </location>
    <ligand>
        <name>a divalent metal cation</name>
        <dbReference type="ChEBI" id="CHEBI:60240"/>
        <label>2</label>
        <note>catalytic</note>
    </ligand>
</feature>
<protein>
    <recommendedName>
        <fullName evidence="8 9">Methionine aminopeptidase</fullName>
        <shortName evidence="8">MAP</shortName>
        <shortName evidence="8">MetAP</shortName>
        <ecNumber evidence="8 9">3.4.11.18</ecNumber>
    </recommendedName>
    <alternativeName>
        <fullName evidence="8">Peptidase M</fullName>
    </alternativeName>
</protein>
<feature type="binding site" evidence="8">
    <location>
        <position position="87"/>
    </location>
    <ligand>
        <name>a divalent metal cation</name>
        <dbReference type="ChEBI" id="CHEBI:60240"/>
        <label>1</label>
    </ligand>
</feature>
<dbReference type="Gene3D" id="1.10.10.10">
    <property type="entry name" value="Winged helix-like DNA-binding domain superfamily/Winged helix DNA-binding domain"/>
    <property type="match status" value="1"/>
</dbReference>
<dbReference type="EMBL" id="BFAX01000003">
    <property type="protein sequence ID" value="GBF36474.1"/>
    <property type="molecule type" value="Genomic_DNA"/>
</dbReference>
<feature type="binding site" evidence="8">
    <location>
        <position position="166"/>
    </location>
    <ligand>
        <name>substrate</name>
    </ligand>
</feature>
<evidence type="ECO:0000256" key="2">
    <source>
        <dbReference type="ARBA" id="ARBA00001936"/>
    </source>
</evidence>
<organism evidence="11 12">
    <name type="scientific">Methanofervidicoccus abyssi</name>
    <dbReference type="NCBI Taxonomy" id="2082189"/>
    <lineage>
        <taxon>Archaea</taxon>
        <taxon>Methanobacteriati</taxon>
        <taxon>Methanobacteriota</taxon>
        <taxon>Methanomada group</taxon>
        <taxon>Methanococci</taxon>
        <taxon>Methanococcales</taxon>
        <taxon>Methanofervidicoccus</taxon>
    </lineage>
</organism>
<dbReference type="PRINTS" id="PR00599">
    <property type="entry name" value="MAPEPTIDASE"/>
</dbReference>
<comment type="cofactor">
    <cofactor evidence="8">
        <name>Co(2+)</name>
        <dbReference type="ChEBI" id="CHEBI:48828"/>
    </cofactor>
    <cofactor evidence="8">
        <name>Zn(2+)</name>
        <dbReference type="ChEBI" id="CHEBI:29105"/>
    </cofactor>
    <cofactor evidence="8">
        <name>Mn(2+)</name>
        <dbReference type="ChEBI" id="CHEBI:29035"/>
    </cofactor>
    <cofactor evidence="8">
        <name>Fe(2+)</name>
        <dbReference type="ChEBI" id="CHEBI:29033"/>
    </cofactor>
    <text evidence="8">Binds 2 divalent metal cations per subunit. Has a high-affinity and a low affinity metal-binding site. The true nature of the physiological cofactor is under debate. The enzyme is active with cobalt, zinc, manganese or divalent iron ions. Most likely, methionine aminopeptidases function as mononuclear Fe(2+)-metalloproteases under physiological conditions, and the catalytically relevant metal-binding site has been assigned to the histidine-containing high-affinity site.</text>
</comment>
<dbReference type="GO" id="GO:0046872">
    <property type="term" value="F:metal ion binding"/>
    <property type="evidence" value="ECO:0007669"/>
    <property type="project" value="UniProtKB-UniRule"/>
</dbReference>
<evidence type="ECO:0000256" key="8">
    <source>
        <dbReference type="HAMAP-Rule" id="MF_01975"/>
    </source>
</evidence>
<dbReference type="GO" id="GO:0004239">
    <property type="term" value="F:initiator methionyl aminopeptidase activity"/>
    <property type="evidence" value="ECO:0007669"/>
    <property type="project" value="UniProtKB-UniRule"/>
</dbReference>
<dbReference type="InterPro" id="IPR028595">
    <property type="entry name" value="MetAP_archaeal"/>
</dbReference>
<comment type="cofactor">
    <cofactor evidence="3">
        <name>Fe(2+)</name>
        <dbReference type="ChEBI" id="CHEBI:29033"/>
    </cofactor>
</comment>
<keyword evidence="6 8" id="KW-0479">Metal-binding</keyword>
<keyword evidence="4 8" id="KW-0031">Aminopeptidase</keyword>
<keyword evidence="7 8" id="KW-0378">Hydrolase</keyword>
<feature type="binding site" evidence="8">
    <location>
        <position position="282"/>
    </location>
    <ligand>
        <name>a divalent metal cation</name>
        <dbReference type="ChEBI" id="CHEBI:60240"/>
        <label>1</label>
    </ligand>
</feature>
<dbReference type="InterPro" id="IPR036005">
    <property type="entry name" value="Creatinase/aminopeptidase-like"/>
</dbReference>
<feature type="binding site" evidence="8">
    <location>
        <position position="67"/>
    </location>
    <ligand>
        <name>substrate</name>
    </ligand>
</feature>
<dbReference type="SUPFAM" id="SSF55920">
    <property type="entry name" value="Creatinase/aminopeptidase"/>
    <property type="match status" value="1"/>
</dbReference>
<dbReference type="InterPro" id="IPR036390">
    <property type="entry name" value="WH_DNA-bd_sf"/>
</dbReference>
<dbReference type="InterPro" id="IPR050247">
    <property type="entry name" value="Met_Aminopeptidase_Type2"/>
</dbReference>
<comment type="cofactor">
    <cofactor evidence="2">
        <name>Mn(2+)</name>
        <dbReference type="ChEBI" id="CHEBI:29035"/>
    </cofactor>
</comment>